<reference evidence="5" key="1">
    <citation type="submission" date="2021-04" db="EMBL/GenBank/DDBJ databases">
        <authorList>
            <person name="Rodrigo-Torres L."/>
            <person name="Arahal R. D."/>
            <person name="Lucena T."/>
        </authorList>
    </citation>
    <scope>NUCLEOTIDE SEQUENCE</scope>
    <source>
        <strain evidence="5">CECT 9275</strain>
    </source>
</reference>
<dbReference type="AlphaFoldDB" id="A0A916N8C5"/>
<evidence type="ECO:0000256" key="1">
    <source>
        <dbReference type="ARBA" id="ARBA00022617"/>
    </source>
</evidence>
<dbReference type="GO" id="GO:0016491">
    <property type="term" value="F:oxidoreductase activity"/>
    <property type="evidence" value="ECO:0007669"/>
    <property type="project" value="InterPro"/>
</dbReference>
<dbReference type="Gene3D" id="3.30.70.3420">
    <property type="match status" value="1"/>
</dbReference>
<accession>A0A916N8C5</accession>
<evidence type="ECO:0000256" key="4">
    <source>
        <dbReference type="SAM" id="SignalP"/>
    </source>
</evidence>
<keyword evidence="2" id="KW-0479">Metal-binding</keyword>
<evidence type="ECO:0000313" key="5">
    <source>
        <dbReference type="EMBL" id="CAG5015564.1"/>
    </source>
</evidence>
<comment type="caution">
    <text evidence="5">The sequence shown here is derived from an EMBL/GenBank/DDBJ whole genome shotgun (WGS) entry which is preliminary data.</text>
</comment>
<proteinExistence type="predicted"/>
<sequence length="216" mass="24399">MDNSRRKFITSVAVSAAALSLPGMATADSLQSANQLKNTFDFVAGETGTWKITKISPFIGEAMALAPFLNIVPTTDFNTISGKWTLRGQTSNLRYTTQEEKAAMDAVQAGLGRPEATMAALIPIKKSDEWWMLAQDQRRAIFADKSDHTKVGMHYLPGVARKLYHSRDIGEPFDFLTWFEYAPQHSDEFEELVGKLRKTEEWKYVTREFDIRLVRA</sequence>
<organism evidence="5 6">
    <name type="scientific">Dyadobacter helix</name>
    <dbReference type="NCBI Taxonomy" id="2822344"/>
    <lineage>
        <taxon>Bacteria</taxon>
        <taxon>Pseudomonadati</taxon>
        <taxon>Bacteroidota</taxon>
        <taxon>Cytophagia</taxon>
        <taxon>Cytophagales</taxon>
        <taxon>Spirosomataceae</taxon>
        <taxon>Dyadobacter</taxon>
    </lineage>
</organism>
<dbReference type="InterPro" id="IPR006311">
    <property type="entry name" value="TAT_signal"/>
</dbReference>
<keyword evidence="4" id="KW-0732">Signal</keyword>
<feature type="signal peptide" evidence="4">
    <location>
        <begin position="1"/>
        <end position="27"/>
    </location>
</feature>
<dbReference type="InterPro" id="IPR011008">
    <property type="entry name" value="Dimeric_a/b-barrel"/>
</dbReference>
<dbReference type="InterPro" id="IPR010644">
    <property type="entry name" value="ChdC/CLD"/>
</dbReference>
<dbReference type="SUPFAM" id="SSF54909">
    <property type="entry name" value="Dimeric alpha+beta barrel"/>
    <property type="match status" value="1"/>
</dbReference>
<name>A0A916N8C5_9BACT</name>
<dbReference type="RefSeq" id="WP_229252992.1">
    <property type="nucleotide sequence ID" value="NZ_CAJRAF010000004.1"/>
</dbReference>
<evidence type="ECO:0000313" key="6">
    <source>
        <dbReference type="Proteomes" id="UP000680038"/>
    </source>
</evidence>
<keyword evidence="1" id="KW-0349">Heme</keyword>
<dbReference type="Pfam" id="PF06778">
    <property type="entry name" value="Chlor_dismutase"/>
    <property type="match status" value="1"/>
</dbReference>
<gene>
    <name evidence="5" type="ORF">DYBT9275_05357</name>
</gene>
<dbReference type="EMBL" id="CAJRAF010000004">
    <property type="protein sequence ID" value="CAG5015564.1"/>
    <property type="molecule type" value="Genomic_DNA"/>
</dbReference>
<keyword evidence="3" id="KW-0408">Iron</keyword>
<dbReference type="Proteomes" id="UP000680038">
    <property type="component" value="Unassembled WGS sequence"/>
</dbReference>
<evidence type="ECO:0000256" key="3">
    <source>
        <dbReference type="ARBA" id="ARBA00023004"/>
    </source>
</evidence>
<evidence type="ECO:0008006" key="7">
    <source>
        <dbReference type="Google" id="ProtNLM"/>
    </source>
</evidence>
<dbReference type="GO" id="GO:0020037">
    <property type="term" value="F:heme binding"/>
    <property type="evidence" value="ECO:0007669"/>
    <property type="project" value="InterPro"/>
</dbReference>
<feature type="chain" id="PRO_5036813577" description="Chlorite dismutase" evidence="4">
    <location>
        <begin position="28"/>
        <end position="216"/>
    </location>
</feature>
<protein>
    <recommendedName>
        <fullName evidence="7">Chlorite dismutase</fullName>
    </recommendedName>
</protein>
<keyword evidence="6" id="KW-1185">Reference proteome</keyword>
<evidence type="ECO:0000256" key="2">
    <source>
        <dbReference type="ARBA" id="ARBA00022723"/>
    </source>
</evidence>
<dbReference type="PROSITE" id="PS51318">
    <property type="entry name" value="TAT"/>
    <property type="match status" value="1"/>
</dbReference>
<dbReference type="GO" id="GO:0046872">
    <property type="term" value="F:metal ion binding"/>
    <property type="evidence" value="ECO:0007669"/>
    <property type="project" value="UniProtKB-KW"/>
</dbReference>